<evidence type="ECO:0000256" key="1">
    <source>
        <dbReference type="SAM" id="Phobius"/>
    </source>
</evidence>
<proteinExistence type="predicted"/>
<gene>
    <name evidence="2" type="ORF">PT974_05536</name>
</gene>
<keyword evidence="1" id="KW-0472">Membrane</keyword>
<name>A0ABR0SK81_9HYPO</name>
<keyword evidence="1" id="KW-1133">Transmembrane helix</keyword>
<dbReference type="EMBL" id="JAVFKD010000012">
    <property type="protein sequence ID" value="KAK5992136.1"/>
    <property type="molecule type" value="Genomic_DNA"/>
</dbReference>
<feature type="transmembrane region" description="Helical" evidence="1">
    <location>
        <begin position="474"/>
        <end position="492"/>
    </location>
</feature>
<sequence>MPEIYTPIPDDSYLLGRTFYKPTAHGHLWAIALKSKHGFILTSATSAALAFIFARIWRLICSPSDALELQRPPLCASGVVEKHFSLLRAFLGDFAYAILFCALACIIYGGGISLSIIAPSRLQLGNVAPVRPSILYYPDPPDDRNDAEMLQWYSLVSAENLRALGSVDAAKSETRKRVTITTNKTGYYKDNGTFGLNYTYSITGVDLGLQHGNGLLLNVSGSCRTEYDWLVSKTAAEDIYYLWNNETMEQRVPIDNLTILNTPNAIFIKRPEPWLLEPKDTGNTSFAIIVTSAYRASLKPGSDPWYKTEPLNSTTGTPYSGVSFRIQRGRPVLSCWQHDQWSYGTRNRTYVSDVTELGEIPDIKIKPALIHVLRTVFDIPVLVNLGIASGDSALKPGIKSLDRKADFIDAETSRIEYDMERLLFASFIKSKNALVDTTMFESRGPLKNIMGYSRSEPLPGVGDFVISSSKIQTFSMLGLIVLLVVLLVLLAIEDPETLFMSNADNDARPIGSGVLALSKALSASQLFYRIHEPEENRSQKECKCARRFTEASDGQDFGVLEGCSQDELKGQARRPSRV</sequence>
<reference evidence="2 3" key="1">
    <citation type="submission" date="2024-01" db="EMBL/GenBank/DDBJ databases">
        <title>Complete genome of Cladobotryum mycophilum ATHUM6906.</title>
        <authorList>
            <person name="Christinaki A.C."/>
            <person name="Myridakis A.I."/>
            <person name="Kouvelis V.N."/>
        </authorList>
    </citation>
    <scope>NUCLEOTIDE SEQUENCE [LARGE SCALE GENOMIC DNA]</scope>
    <source>
        <strain evidence="2 3">ATHUM6906</strain>
    </source>
</reference>
<organism evidence="2 3">
    <name type="scientific">Cladobotryum mycophilum</name>
    <dbReference type="NCBI Taxonomy" id="491253"/>
    <lineage>
        <taxon>Eukaryota</taxon>
        <taxon>Fungi</taxon>
        <taxon>Dikarya</taxon>
        <taxon>Ascomycota</taxon>
        <taxon>Pezizomycotina</taxon>
        <taxon>Sordariomycetes</taxon>
        <taxon>Hypocreomycetidae</taxon>
        <taxon>Hypocreales</taxon>
        <taxon>Hypocreaceae</taxon>
        <taxon>Cladobotryum</taxon>
    </lineage>
</organism>
<feature type="transmembrane region" description="Helical" evidence="1">
    <location>
        <begin position="38"/>
        <end position="57"/>
    </location>
</feature>
<comment type="caution">
    <text evidence="2">The sequence shown here is derived from an EMBL/GenBank/DDBJ whole genome shotgun (WGS) entry which is preliminary data.</text>
</comment>
<accession>A0ABR0SK81</accession>
<protein>
    <submittedName>
        <fullName evidence="2">Uncharacterized protein</fullName>
    </submittedName>
</protein>
<evidence type="ECO:0000313" key="2">
    <source>
        <dbReference type="EMBL" id="KAK5992136.1"/>
    </source>
</evidence>
<keyword evidence="3" id="KW-1185">Reference proteome</keyword>
<keyword evidence="1" id="KW-0812">Transmembrane</keyword>
<feature type="transmembrane region" description="Helical" evidence="1">
    <location>
        <begin position="94"/>
        <end position="117"/>
    </location>
</feature>
<evidence type="ECO:0000313" key="3">
    <source>
        <dbReference type="Proteomes" id="UP001338125"/>
    </source>
</evidence>
<dbReference type="Proteomes" id="UP001338125">
    <property type="component" value="Unassembled WGS sequence"/>
</dbReference>